<feature type="domain" description="F-box" evidence="1">
    <location>
        <begin position="1"/>
        <end position="28"/>
    </location>
</feature>
<dbReference type="SUPFAM" id="SSF81383">
    <property type="entry name" value="F-box domain"/>
    <property type="match status" value="1"/>
</dbReference>
<name>A0A9R1V1Y2_LACSA</name>
<protein>
    <recommendedName>
        <fullName evidence="1">F-box domain-containing protein</fullName>
    </recommendedName>
</protein>
<dbReference type="InterPro" id="IPR001810">
    <property type="entry name" value="F-box_dom"/>
</dbReference>
<proteinExistence type="predicted"/>
<dbReference type="Gramene" id="rna-gnl|WGS:NBSK|LSAT_7X3300_mrna">
    <property type="protein sequence ID" value="cds-PLY64219.1"/>
    <property type="gene ID" value="gene-LSAT_7X3300"/>
</dbReference>
<organism evidence="2 3">
    <name type="scientific">Lactuca sativa</name>
    <name type="common">Garden lettuce</name>
    <dbReference type="NCBI Taxonomy" id="4236"/>
    <lineage>
        <taxon>Eukaryota</taxon>
        <taxon>Viridiplantae</taxon>
        <taxon>Streptophyta</taxon>
        <taxon>Embryophyta</taxon>
        <taxon>Tracheophyta</taxon>
        <taxon>Spermatophyta</taxon>
        <taxon>Magnoliopsida</taxon>
        <taxon>eudicotyledons</taxon>
        <taxon>Gunneridae</taxon>
        <taxon>Pentapetalae</taxon>
        <taxon>asterids</taxon>
        <taxon>campanulids</taxon>
        <taxon>Asterales</taxon>
        <taxon>Asteraceae</taxon>
        <taxon>Cichorioideae</taxon>
        <taxon>Cichorieae</taxon>
        <taxon>Lactucinae</taxon>
        <taxon>Lactuca</taxon>
    </lineage>
</organism>
<comment type="caution">
    <text evidence="2">The sequence shown here is derived from an EMBL/GenBank/DDBJ whole genome shotgun (WGS) entry which is preliminary data.</text>
</comment>
<dbReference type="InterPro" id="IPR036047">
    <property type="entry name" value="F-box-like_dom_sf"/>
</dbReference>
<dbReference type="PANTHER" id="PTHR31672">
    <property type="entry name" value="BNACNNG10540D PROTEIN"/>
    <property type="match status" value="1"/>
</dbReference>
<evidence type="ECO:0000313" key="3">
    <source>
        <dbReference type="Proteomes" id="UP000235145"/>
    </source>
</evidence>
<dbReference type="InterPro" id="IPR050796">
    <property type="entry name" value="SCF_F-box_component"/>
</dbReference>
<dbReference type="Proteomes" id="UP000235145">
    <property type="component" value="Unassembled WGS sequence"/>
</dbReference>
<dbReference type="EMBL" id="NBSK02000007">
    <property type="protein sequence ID" value="KAJ0198577.1"/>
    <property type="molecule type" value="Genomic_DNA"/>
</dbReference>
<keyword evidence="3" id="KW-1185">Reference proteome</keyword>
<accession>A0A9R1V1Y2</accession>
<sequence>MRRLPVKSLVQFRSVSKRWKSLIDSSEFIAAHSLYSHTQHQHLLVSHLDVSQEEDHVLFCQSYTDDDTFPKHRSDLTLPPLFAQRNFHPRVIGSSHGLLFLYNPAHECTRGMVVIWNPSIRKSIVVDVPANLDGVGVGVCAVTSDPKIVSITQS</sequence>
<evidence type="ECO:0000259" key="1">
    <source>
        <dbReference type="Pfam" id="PF00646"/>
    </source>
</evidence>
<gene>
    <name evidence="2" type="ORF">LSAT_V11C700343910</name>
</gene>
<dbReference type="PANTHER" id="PTHR31672:SF10">
    <property type="entry name" value="F-BOX DOMAIN-CONTAINING PROTEIN"/>
    <property type="match status" value="1"/>
</dbReference>
<dbReference type="Pfam" id="PF00646">
    <property type="entry name" value="F-box"/>
    <property type="match status" value="1"/>
</dbReference>
<evidence type="ECO:0000313" key="2">
    <source>
        <dbReference type="EMBL" id="KAJ0198577.1"/>
    </source>
</evidence>
<dbReference type="AlphaFoldDB" id="A0A9R1V1Y2"/>
<reference evidence="2 3" key="1">
    <citation type="journal article" date="2017" name="Nat. Commun.">
        <title>Genome assembly with in vitro proximity ligation data and whole-genome triplication in lettuce.</title>
        <authorList>
            <person name="Reyes-Chin-Wo S."/>
            <person name="Wang Z."/>
            <person name="Yang X."/>
            <person name="Kozik A."/>
            <person name="Arikit S."/>
            <person name="Song C."/>
            <person name="Xia L."/>
            <person name="Froenicke L."/>
            <person name="Lavelle D.O."/>
            <person name="Truco M.J."/>
            <person name="Xia R."/>
            <person name="Zhu S."/>
            <person name="Xu C."/>
            <person name="Xu H."/>
            <person name="Xu X."/>
            <person name="Cox K."/>
            <person name="Korf I."/>
            <person name="Meyers B.C."/>
            <person name="Michelmore R.W."/>
        </authorList>
    </citation>
    <scope>NUCLEOTIDE SEQUENCE [LARGE SCALE GENOMIC DNA]</scope>
    <source>
        <strain evidence="3">cv. Salinas</strain>
        <tissue evidence="2">Seedlings</tissue>
    </source>
</reference>